<keyword evidence="3" id="KW-1185">Reference proteome</keyword>
<sequence>MVSKSPGKIWLKGWSIRAVYVDEAADLFDAALGKRVYFSLFLPISISVLCCVAVRERHTQLDLDGDDGICDVLYKNGKYILIFWYLLILGVELSSAVFSIGYN</sequence>
<keyword evidence="1" id="KW-0472">Membrane</keyword>
<comment type="caution">
    <text evidence="2">The sequence shown here is derived from an EMBL/GenBank/DDBJ whole genome shotgun (WGS) entry which is preliminary data.</text>
</comment>
<dbReference type="Proteomes" id="UP000636800">
    <property type="component" value="Chromosome 6"/>
</dbReference>
<accession>A0A835QUV6</accession>
<evidence type="ECO:0000313" key="3">
    <source>
        <dbReference type="Proteomes" id="UP000636800"/>
    </source>
</evidence>
<evidence type="ECO:0000256" key="1">
    <source>
        <dbReference type="SAM" id="Phobius"/>
    </source>
</evidence>
<keyword evidence="1" id="KW-0812">Transmembrane</keyword>
<dbReference type="AlphaFoldDB" id="A0A835QUV6"/>
<feature type="transmembrane region" description="Helical" evidence="1">
    <location>
        <begin position="82"/>
        <end position="102"/>
    </location>
</feature>
<dbReference type="OrthoDB" id="637646at2759"/>
<protein>
    <submittedName>
        <fullName evidence="2">Uncharacterized protein</fullName>
    </submittedName>
</protein>
<dbReference type="EMBL" id="JADCNL010000006">
    <property type="protein sequence ID" value="KAG0476670.1"/>
    <property type="molecule type" value="Genomic_DNA"/>
</dbReference>
<evidence type="ECO:0000313" key="2">
    <source>
        <dbReference type="EMBL" id="KAG0476670.1"/>
    </source>
</evidence>
<reference evidence="2 3" key="1">
    <citation type="journal article" date="2020" name="Nat. Food">
        <title>A phased Vanilla planifolia genome enables genetic improvement of flavour and production.</title>
        <authorList>
            <person name="Hasing T."/>
            <person name="Tang H."/>
            <person name="Brym M."/>
            <person name="Khazi F."/>
            <person name="Huang T."/>
            <person name="Chambers A.H."/>
        </authorList>
    </citation>
    <scope>NUCLEOTIDE SEQUENCE [LARGE SCALE GENOMIC DNA]</scope>
    <source>
        <tissue evidence="2">Leaf</tissue>
    </source>
</reference>
<proteinExistence type="predicted"/>
<name>A0A835QUV6_VANPL</name>
<feature type="transmembrane region" description="Helical" evidence="1">
    <location>
        <begin position="36"/>
        <end position="54"/>
    </location>
</feature>
<organism evidence="2 3">
    <name type="scientific">Vanilla planifolia</name>
    <name type="common">Vanilla</name>
    <dbReference type="NCBI Taxonomy" id="51239"/>
    <lineage>
        <taxon>Eukaryota</taxon>
        <taxon>Viridiplantae</taxon>
        <taxon>Streptophyta</taxon>
        <taxon>Embryophyta</taxon>
        <taxon>Tracheophyta</taxon>
        <taxon>Spermatophyta</taxon>
        <taxon>Magnoliopsida</taxon>
        <taxon>Liliopsida</taxon>
        <taxon>Asparagales</taxon>
        <taxon>Orchidaceae</taxon>
        <taxon>Vanilloideae</taxon>
        <taxon>Vanilleae</taxon>
        <taxon>Vanilla</taxon>
    </lineage>
</organism>
<keyword evidence="1" id="KW-1133">Transmembrane helix</keyword>
<gene>
    <name evidence="2" type="ORF">HPP92_013511</name>
</gene>